<keyword evidence="10 17" id="KW-0249">Electron transport</keyword>
<feature type="transmembrane region" description="Helical" evidence="17">
    <location>
        <begin position="226"/>
        <end position="247"/>
    </location>
</feature>
<evidence type="ECO:0000256" key="5">
    <source>
        <dbReference type="ARBA" id="ARBA00022448"/>
    </source>
</evidence>
<dbReference type="GO" id="GO:0006120">
    <property type="term" value="P:mitochondrial electron transport, NADH to ubiquinone"/>
    <property type="evidence" value="ECO:0007669"/>
    <property type="project" value="InterPro"/>
</dbReference>
<feature type="transmembrane region" description="Helical" evidence="17">
    <location>
        <begin position="187"/>
        <end position="206"/>
    </location>
</feature>
<feature type="domain" description="NADH:quinone oxidoreductase/Mrp antiporter transmembrane" evidence="19">
    <location>
        <begin position="23"/>
        <end position="75"/>
    </location>
</feature>
<name>Q956D0_9BIVA</name>
<evidence type="ECO:0000256" key="12">
    <source>
        <dbReference type="ARBA" id="ARBA00023027"/>
    </source>
</evidence>
<comment type="catalytic activity">
    <reaction evidence="16 17">
        <text>a ubiquinone + NADH + 5 H(+)(in) = a ubiquinol + NAD(+) + 4 H(+)(out)</text>
        <dbReference type="Rhea" id="RHEA:29091"/>
        <dbReference type="Rhea" id="RHEA-COMP:9565"/>
        <dbReference type="Rhea" id="RHEA-COMP:9566"/>
        <dbReference type="ChEBI" id="CHEBI:15378"/>
        <dbReference type="ChEBI" id="CHEBI:16389"/>
        <dbReference type="ChEBI" id="CHEBI:17976"/>
        <dbReference type="ChEBI" id="CHEBI:57540"/>
        <dbReference type="ChEBI" id="CHEBI:57945"/>
        <dbReference type="EC" id="7.1.1.2"/>
    </reaction>
</comment>
<dbReference type="EC" id="7.1.1.2" evidence="3 17"/>
<protein>
    <recommendedName>
        <fullName evidence="4 17">NADH-ubiquinone oxidoreductase chain 2</fullName>
        <ecNumber evidence="3 17">7.1.1.2</ecNumber>
    </recommendedName>
</protein>
<keyword evidence="8 17" id="KW-0999">Mitochondrion inner membrane</keyword>
<evidence type="ECO:0000256" key="1">
    <source>
        <dbReference type="ARBA" id="ARBA00004448"/>
    </source>
</evidence>
<comment type="function">
    <text evidence="17">Core subunit of the mitochondrial membrane respiratory chain NADH dehydrogenase (Complex I) which catalyzes electron transfer from NADH through the respiratory chain, using ubiquinone as an electron acceptor. Essential for the catalytic activity and assembly of complex I.</text>
</comment>
<feature type="transmembrane region" description="Helical" evidence="17">
    <location>
        <begin position="100"/>
        <end position="120"/>
    </location>
</feature>
<keyword evidence="18" id="KW-0732">Signal</keyword>
<dbReference type="Pfam" id="PF00361">
    <property type="entry name" value="Proton_antipo_M"/>
    <property type="match status" value="2"/>
</dbReference>
<dbReference type="EMBL" id="AB055625">
    <property type="protein sequence ID" value="BAB62773.1"/>
    <property type="molecule type" value="Genomic_DNA"/>
</dbReference>
<dbReference type="PRINTS" id="PR01436">
    <property type="entry name" value="NADHDHGNASE2"/>
</dbReference>
<keyword evidence="12 17" id="KW-0520">NAD</keyword>
<evidence type="ECO:0000256" key="6">
    <source>
        <dbReference type="ARBA" id="ARBA00022660"/>
    </source>
</evidence>
<organism evidence="20">
    <name type="scientific">Pronodularia japanensis</name>
    <dbReference type="NCBI Taxonomy" id="1835347"/>
    <lineage>
        <taxon>Eukaryota</taxon>
        <taxon>Metazoa</taxon>
        <taxon>Spiralia</taxon>
        <taxon>Lophotrochozoa</taxon>
        <taxon>Mollusca</taxon>
        <taxon>Bivalvia</taxon>
        <taxon>Autobranchia</taxon>
        <taxon>Heteroconchia</taxon>
        <taxon>Palaeoheterodonta</taxon>
        <taxon>Unionida</taxon>
        <taxon>Unionoidea</taxon>
        <taxon>Unionidae</taxon>
        <taxon>Gonideinae</taxon>
        <taxon>Pronodularia</taxon>
    </lineage>
</organism>
<dbReference type="InterPro" id="IPR001750">
    <property type="entry name" value="ND/Mrp_TM"/>
</dbReference>
<accession>Q956D0</accession>
<feature type="chain" id="PRO_5004321142" description="NADH-ubiquinone oxidoreductase chain 2" evidence="18">
    <location>
        <begin position="23"/>
        <end position="319"/>
    </location>
</feature>
<geneLocation type="mitochondrion" evidence="20"/>
<keyword evidence="5" id="KW-0813">Transport</keyword>
<gene>
    <name evidence="20" type="primary">ND2</name>
</gene>
<evidence type="ECO:0000313" key="20">
    <source>
        <dbReference type="EMBL" id="BAB62773.1"/>
    </source>
</evidence>
<dbReference type="PANTHER" id="PTHR46552">
    <property type="entry name" value="NADH-UBIQUINONE OXIDOREDUCTASE CHAIN 2"/>
    <property type="match status" value="1"/>
</dbReference>
<keyword evidence="7 17" id="KW-0812">Transmembrane</keyword>
<comment type="subcellular location">
    <subcellularLocation>
        <location evidence="1 17">Mitochondrion inner membrane</location>
        <topology evidence="1 17">Multi-pass membrane protein</topology>
    </subcellularLocation>
</comment>
<evidence type="ECO:0000256" key="8">
    <source>
        <dbReference type="ARBA" id="ARBA00022792"/>
    </source>
</evidence>
<dbReference type="GO" id="GO:0008137">
    <property type="term" value="F:NADH dehydrogenase (ubiquinone) activity"/>
    <property type="evidence" value="ECO:0007669"/>
    <property type="project" value="UniProtKB-EC"/>
</dbReference>
<evidence type="ECO:0000256" key="13">
    <source>
        <dbReference type="ARBA" id="ARBA00023075"/>
    </source>
</evidence>
<keyword evidence="11 17" id="KW-1133">Transmembrane helix</keyword>
<evidence type="ECO:0000256" key="10">
    <source>
        <dbReference type="ARBA" id="ARBA00022982"/>
    </source>
</evidence>
<comment type="similarity">
    <text evidence="2 17">Belongs to the complex I subunit 2 family.</text>
</comment>
<evidence type="ECO:0000256" key="16">
    <source>
        <dbReference type="ARBA" id="ARBA00049551"/>
    </source>
</evidence>
<feature type="transmembrane region" description="Helical" evidence="17">
    <location>
        <begin position="259"/>
        <end position="277"/>
    </location>
</feature>
<feature type="transmembrane region" description="Helical" evidence="17">
    <location>
        <begin position="297"/>
        <end position="318"/>
    </location>
</feature>
<keyword evidence="6 17" id="KW-0679">Respiratory chain</keyword>
<feature type="signal peptide" evidence="18">
    <location>
        <begin position="1"/>
        <end position="22"/>
    </location>
</feature>
<keyword evidence="9 17" id="KW-1278">Translocase</keyword>
<evidence type="ECO:0000256" key="7">
    <source>
        <dbReference type="ARBA" id="ARBA00022692"/>
    </source>
</evidence>
<evidence type="ECO:0000256" key="14">
    <source>
        <dbReference type="ARBA" id="ARBA00023128"/>
    </source>
</evidence>
<evidence type="ECO:0000256" key="18">
    <source>
        <dbReference type="SAM" id="SignalP"/>
    </source>
</evidence>
<keyword evidence="14 17" id="KW-0496">Mitochondrion</keyword>
<dbReference type="AlphaFoldDB" id="Q956D0"/>
<proteinExistence type="inferred from homology"/>
<reference evidence="20" key="1">
    <citation type="submission" date="2001-02" db="EMBL/GenBank/DDBJ databases">
        <title>Evolutionary diversity between the gender-associate mitochondrial DNA genomes of freshwater mussels.</title>
        <authorList>
            <person name="Okazaki M."/>
            <person name="Ueshima R."/>
        </authorList>
    </citation>
    <scope>NUCLEOTIDE SEQUENCE</scope>
</reference>
<evidence type="ECO:0000256" key="2">
    <source>
        <dbReference type="ARBA" id="ARBA00007012"/>
    </source>
</evidence>
<keyword evidence="13 17" id="KW-0830">Ubiquinone</keyword>
<evidence type="ECO:0000259" key="19">
    <source>
        <dbReference type="Pfam" id="PF00361"/>
    </source>
</evidence>
<dbReference type="InterPro" id="IPR003917">
    <property type="entry name" value="NADH_UbQ_OxRdtase_chain2"/>
</dbReference>
<feature type="domain" description="NADH:quinone oxidoreductase/Mrp antiporter transmembrane" evidence="19">
    <location>
        <begin position="83"/>
        <end position="266"/>
    </location>
</feature>
<evidence type="ECO:0000256" key="3">
    <source>
        <dbReference type="ARBA" id="ARBA00012944"/>
    </source>
</evidence>
<sequence length="319" mass="34744">MKLPNKALFLFLMISSTCMVLSSSNWLMTWMGLEINMLGFIPLMFLKETTNESETAMKYLVPQSLGSTVFIASATISLHLESLQSLMSIAMCLKLGAAPFHFWFPPVMAGLPLLPAFMLLTWQKIAPVFAIASFTSTPTPTFFSGKNQSTMGGVGGLNQTDIRLTANLFLNRTHSLNAAGIDSSAPVLPIYVMAYILINFSIYTTLTTPSTKSHSQLLATHSPNNSLLLALSILSLGGLPPLTGFIMKLLVIKCTQASLSVILTLILGALVSLFYYLSLTFSPLMELSKAQLSKTRISKSSAMFFLANLLPLSTLLLFF</sequence>
<keyword evidence="15 17" id="KW-0472">Membrane</keyword>
<dbReference type="PANTHER" id="PTHR46552:SF1">
    <property type="entry name" value="NADH-UBIQUINONE OXIDOREDUCTASE CHAIN 2"/>
    <property type="match status" value="1"/>
</dbReference>
<evidence type="ECO:0000256" key="17">
    <source>
        <dbReference type="RuleBase" id="RU003403"/>
    </source>
</evidence>
<dbReference type="GO" id="GO:0005743">
    <property type="term" value="C:mitochondrial inner membrane"/>
    <property type="evidence" value="ECO:0007669"/>
    <property type="project" value="UniProtKB-SubCell"/>
</dbReference>
<evidence type="ECO:0000256" key="4">
    <source>
        <dbReference type="ARBA" id="ARBA00021008"/>
    </source>
</evidence>
<dbReference type="InterPro" id="IPR050175">
    <property type="entry name" value="Complex_I_Subunit_2"/>
</dbReference>
<evidence type="ECO:0000256" key="11">
    <source>
        <dbReference type="ARBA" id="ARBA00022989"/>
    </source>
</evidence>
<evidence type="ECO:0000256" key="15">
    <source>
        <dbReference type="ARBA" id="ARBA00023136"/>
    </source>
</evidence>
<evidence type="ECO:0000256" key="9">
    <source>
        <dbReference type="ARBA" id="ARBA00022967"/>
    </source>
</evidence>